<dbReference type="Pfam" id="PF03734">
    <property type="entry name" value="YkuD"/>
    <property type="match status" value="1"/>
</dbReference>
<feature type="signal peptide" evidence="7">
    <location>
        <begin position="1"/>
        <end position="21"/>
    </location>
</feature>
<protein>
    <submittedName>
        <fullName evidence="9">ErfK/YbiS/YcfS/YnhG</fullName>
    </submittedName>
</protein>
<feature type="active site" description="Nucleophile" evidence="6">
    <location>
        <position position="199"/>
    </location>
</feature>
<evidence type="ECO:0000256" key="4">
    <source>
        <dbReference type="ARBA" id="ARBA00022984"/>
    </source>
</evidence>
<dbReference type="HOGENOM" id="CLU_093825_0_0_11"/>
<keyword evidence="5 6" id="KW-0961">Cell wall biogenesis/degradation</keyword>
<dbReference type="InterPro" id="IPR050979">
    <property type="entry name" value="LD-transpeptidase"/>
</dbReference>
<dbReference type="PANTHER" id="PTHR30582">
    <property type="entry name" value="L,D-TRANSPEPTIDASE"/>
    <property type="match status" value="1"/>
</dbReference>
<dbReference type="eggNOG" id="COG1376">
    <property type="taxonomic scope" value="Bacteria"/>
</dbReference>
<dbReference type="PANTHER" id="PTHR30582:SF2">
    <property type="entry name" value="L,D-TRANSPEPTIDASE YCIB-RELATED"/>
    <property type="match status" value="1"/>
</dbReference>
<dbReference type="GO" id="GO:0071555">
    <property type="term" value="P:cell wall organization"/>
    <property type="evidence" value="ECO:0007669"/>
    <property type="project" value="UniProtKB-UniRule"/>
</dbReference>
<dbReference type="GO" id="GO:0016740">
    <property type="term" value="F:transferase activity"/>
    <property type="evidence" value="ECO:0007669"/>
    <property type="project" value="UniProtKB-KW"/>
</dbReference>
<organism evidence="9 10">
    <name type="scientific">Aeromicrobium marinum DSM 15272</name>
    <dbReference type="NCBI Taxonomy" id="585531"/>
    <lineage>
        <taxon>Bacteria</taxon>
        <taxon>Bacillati</taxon>
        <taxon>Actinomycetota</taxon>
        <taxon>Actinomycetes</taxon>
        <taxon>Propionibacteriales</taxon>
        <taxon>Nocardioidaceae</taxon>
        <taxon>Aeromicrobium</taxon>
    </lineage>
</organism>
<evidence type="ECO:0000259" key="8">
    <source>
        <dbReference type="PROSITE" id="PS52029"/>
    </source>
</evidence>
<dbReference type="GO" id="GO:0018104">
    <property type="term" value="P:peptidoglycan-protein cross-linking"/>
    <property type="evidence" value="ECO:0007669"/>
    <property type="project" value="TreeGrafter"/>
</dbReference>
<dbReference type="GO" id="GO:0071972">
    <property type="term" value="F:peptidoglycan L,D-transpeptidase activity"/>
    <property type="evidence" value="ECO:0007669"/>
    <property type="project" value="TreeGrafter"/>
</dbReference>
<gene>
    <name evidence="9" type="ORF">HMPREF0063_12034</name>
</gene>
<evidence type="ECO:0000256" key="3">
    <source>
        <dbReference type="ARBA" id="ARBA00022960"/>
    </source>
</evidence>
<dbReference type="CDD" id="cd16913">
    <property type="entry name" value="YkuD_like"/>
    <property type="match status" value="1"/>
</dbReference>
<keyword evidence="3 6" id="KW-0133">Cell shape</keyword>
<proteinExistence type="predicted"/>
<comment type="pathway">
    <text evidence="1 6">Cell wall biogenesis; peptidoglycan biosynthesis.</text>
</comment>
<comment type="caution">
    <text evidence="9">The sequence shown here is derived from an EMBL/GenBank/DDBJ whole genome shotgun (WGS) entry which is preliminary data.</text>
</comment>
<evidence type="ECO:0000313" key="9">
    <source>
        <dbReference type="EMBL" id="EFQ82825.1"/>
    </source>
</evidence>
<evidence type="ECO:0000256" key="2">
    <source>
        <dbReference type="ARBA" id="ARBA00022679"/>
    </source>
</evidence>
<dbReference type="GO" id="GO:0008360">
    <property type="term" value="P:regulation of cell shape"/>
    <property type="evidence" value="ECO:0007669"/>
    <property type="project" value="UniProtKB-UniRule"/>
</dbReference>
<feature type="active site" description="Proton donor/acceptor" evidence="6">
    <location>
        <position position="174"/>
    </location>
</feature>
<evidence type="ECO:0000256" key="6">
    <source>
        <dbReference type="PROSITE-ProRule" id="PRU01373"/>
    </source>
</evidence>
<dbReference type="InterPro" id="IPR005490">
    <property type="entry name" value="LD_TPept_cat_dom"/>
</dbReference>
<reference evidence="9" key="1">
    <citation type="submission" date="2010-08" db="EMBL/GenBank/DDBJ databases">
        <authorList>
            <person name="Muzny D."/>
            <person name="Qin X."/>
            <person name="Buhay C."/>
            <person name="Dugan-Rocha S."/>
            <person name="Ding Y."/>
            <person name="Chen G."/>
            <person name="Hawes A."/>
            <person name="Holder M."/>
            <person name="Jhangiani S."/>
            <person name="Johnson A."/>
            <person name="Khan Z."/>
            <person name="Li Z."/>
            <person name="Liu W."/>
            <person name="Liu X."/>
            <person name="Perez L."/>
            <person name="Shen H."/>
            <person name="Wang Q."/>
            <person name="Watt J."/>
            <person name="Xi L."/>
            <person name="Xin Y."/>
            <person name="Zhou J."/>
            <person name="Deng J."/>
            <person name="Jiang H."/>
            <person name="Liu Y."/>
            <person name="Qu J."/>
            <person name="Song X.-Z."/>
            <person name="Zhang L."/>
            <person name="Villasana D."/>
            <person name="Johnson A."/>
            <person name="Liu J."/>
            <person name="Liyanage D."/>
            <person name="Lorensuhewa L."/>
            <person name="Robinson T."/>
            <person name="Song A."/>
            <person name="Song B.-B."/>
            <person name="Dinh H."/>
            <person name="Thornton R."/>
            <person name="Coyle M."/>
            <person name="Francisco L."/>
            <person name="Jackson L."/>
            <person name="Javaid M."/>
            <person name="Korchina V."/>
            <person name="Kovar C."/>
            <person name="Mata R."/>
            <person name="Mathew T."/>
            <person name="Ngo R."/>
            <person name="Nguyen L."/>
            <person name="Nguyen N."/>
            <person name="Okwuonu G."/>
            <person name="Ongeri F."/>
            <person name="Pham C."/>
            <person name="Simmons D."/>
            <person name="Wilczek-Boney K."/>
            <person name="Hale W."/>
            <person name="Jakkamsetti A."/>
            <person name="Pham P."/>
            <person name="Ruth R."/>
            <person name="San Lucas F."/>
            <person name="Warren J."/>
            <person name="Zhang J."/>
            <person name="Zhao Z."/>
            <person name="Zhou C."/>
            <person name="Zhu D."/>
            <person name="Lee S."/>
            <person name="Bess C."/>
            <person name="Blankenburg K."/>
            <person name="Forbes L."/>
            <person name="Fu Q."/>
            <person name="Gubbala S."/>
            <person name="Hirani K."/>
            <person name="Jayaseelan J.C."/>
            <person name="Lara F."/>
            <person name="Munidasa M."/>
            <person name="Palculict T."/>
            <person name="Patil S."/>
            <person name="Pu L.-L."/>
            <person name="Saada N."/>
            <person name="Tang L."/>
            <person name="Weissenberger G."/>
            <person name="Zhu Y."/>
            <person name="Hemphill L."/>
            <person name="Shang Y."/>
            <person name="Youmans B."/>
            <person name="Ayvaz T."/>
            <person name="Ross M."/>
            <person name="Santibanez J."/>
            <person name="Aqrawi P."/>
            <person name="Gross S."/>
            <person name="Joshi V."/>
            <person name="Fowler G."/>
            <person name="Nazareth L."/>
            <person name="Reid J."/>
            <person name="Worley K."/>
            <person name="Petrosino J."/>
            <person name="Highlander S."/>
            <person name="Gibbs R."/>
        </authorList>
    </citation>
    <scope>NUCLEOTIDE SEQUENCE [LARGE SCALE GENOMIC DNA]</scope>
    <source>
        <strain evidence="9">DSM 15272</strain>
    </source>
</reference>
<dbReference type="Proteomes" id="UP000003111">
    <property type="component" value="Unassembled WGS sequence"/>
</dbReference>
<evidence type="ECO:0000256" key="5">
    <source>
        <dbReference type="ARBA" id="ARBA00023316"/>
    </source>
</evidence>
<dbReference type="Gene3D" id="2.40.440.10">
    <property type="entry name" value="L,D-transpeptidase catalytic domain-like"/>
    <property type="match status" value="1"/>
</dbReference>
<feature type="chain" id="PRO_5038878583" evidence="7">
    <location>
        <begin position="22"/>
        <end position="224"/>
    </location>
</feature>
<evidence type="ECO:0000256" key="1">
    <source>
        <dbReference type="ARBA" id="ARBA00004752"/>
    </source>
</evidence>
<name>E2SE98_9ACTN</name>
<dbReference type="EMBL" id="ACLF03000006">
    <property type="protein sequence ID" value="EFQ82825.1"/>
    <property type="molecule type" value="Genomic_DNA"/>
</dbReference>
<dbReference type="InterPro" id="IPR038063">
    <property type="entry name" value="Transpep_catalytic_dom"/>
</dbReference>
<evidence type="ECO:0000256" key="7">
    <source>
        <dbReference type="SAM" id="SignalP"/>
    </source>
</evidence>
<dbReference type="PROSITE" id="PS52029">
    <property type="entry name" value="LD_TPASE"/>
    <property type="match status" value="1"/>
</dbReference>
<dbReference type="UniPathway" id="UPA00219"/>
<dbReference type="AlphaFoldDB" id="E2SE98"/>
<keyword evidence="10" id="KW-1185">Reference proteome</keyword>
<sequence>MLHRATGLVAAVGLLAVGVAAVTVEAPTAPTPAPVTAAPGASTALLDAIDELAQDTVGLTAPPRRVVLVPEPPVVPEPAVVPAPVVTDPLVLPPDSGEGRRVVFSEGLQRVWLVDETGSVTRTYLVSGSRFDNLDPGTYAVQSRTRHAVAYDYSGTMEYFVRFTSGENAPIGFHNIPSYNDGTPEQTVEQLGTPLSAGCIRQADEDAVAMWEFGQVGTTVVVTA</sequence>
<dbReference type="GO" id="GO:0005576">
    <property type="term" value="C:extracellular region"/>
    <property type="evidence" value="ECO:0007669"/>
    <property type="project" value="TreeGrafter"/>
</dbReference>
<feature type="domain" description="L,D-TPase catalytic" evidence="8">
    <location>
        <begin position="100"/>
        <end position="223"/>
    </location>
</feature>
<dbReference type="SUPFAM" id="SSF141523">
    <property type="entry name" value="L,D-transpeptidase catalytic domain-like"/>
    <property type="match status" value="1"/>
</dbReference>
<keyword evidence="7" id="KW-0732">Signal</keyword>
<keyword evidence="4 6" id="KW-0573">Peptidoglycan synthesis</keyword>
<evidence type="ECO:0000313" key="10">
    <source>
        <dbReference type="Proteomes" id="UP000003111"/>
    </source>
</evidence>
<keyword evidence="2" id="KW-0808">Transferase</keyword>
<dbReference type="STRING" id="585531.HMPREF0063_12034"/>
<accession>E2SE98</accession>